<evidence type="ECO:0000256" key="1">
    <source>
        <dbReference type="ARBA" id="ARBA00004561"/>
    </source>
</evidence>
<dbReference type="Proteomes" id="UP000566813">
    <property type="component" value="Unassembled WGS sequence"/>
</dbReference>
<keyword evidence="4" id="KW-0281">Fimbrium</keyword>
<evidence type="ECO:0000256" key="5">
    <source>
        <dbReference type="SAM" id="SignalP"/>
    </source>
</evidence>
<dbReference type="GO" id="GO:0043709">
    <property type="term" value="P:cell adhesion involved in single-species biofilm formation"/>
    <property type="evidence" value="ECO:0007669"/>
    <property type="project" value="TreeGrafter"/>
</dbReference>
<keyword evidence="3 5" id="KW-0732">Signal</keyword>
<dbReference type="Pfam" id="PF16970">
    <property type="entry name" value="FimA"/>
    <property type="match status" value="1"/>
</dbReference>
<proteinExistence type="inferred from homology"/>
<name>A0A7X1FUT9_9SPHN</name>
<organism evidence="6 7">
    <name type="scientific">Novosphingobium flavum</name>
    <dbReference type="NCBI Taxonomy" id="1778672"/>
    <lineage>
        <taxon>Bacteria</taxon>
        <taxon>Pseudomonadati</taxon>
        <taxon>Pseudomonadota</taxon>
        <taxon>Alphaproteobacteria</taxon>
        <taxon>Sphingomonadales</taxon>
        <taxon>Sphingomonadaceae</taxon>
        <taxon>Novosphingobium</taxon>
    </lineage>
</organism>
<dbReference type="InterPro" id="IPR008966">
    <property type="entry name" value="Adhesion_dom_sf"/>
</dbReference>
<evidence type="ECO:0000256" key="2">
    <source>
        <dbReference type="ARBA" id="ARBA00006671"/>
    </source>
</evidence>
<comment type="subcellular location">
    <subcellularLocation>
        <location evidence="1">Fimbrium</location>
    </subcellularLocation>
</comment>
<dbReference type="InterPro" id="IPR036937">
    <property type="entry name" value="Adhesion_dom_fimbrial_sf"/>
</dbReference>
<dbReference type="SUPFAM" id="SSF49401">
    <property type="entry name" value="Bacterial adhesins"/>
    <property type="match status" value="1"/>
</dbReference>
<feature type="signal peptide" evidence="5">
    <location>
        <begin position="1"/>
        <end position="24"/>
    </location>
</feature>
<comment type="similarity">
    <text evidence="2">Belongs to the fimbrial protein family.</text>
</comment>
<dbReference type="RefSeq" id="WP_185665111.1">
    <property type="nucleotide sequence ID" value="NZ_JACLAW010000012.1"/>
</dbReference>
<dbReference type="InterPro" id="IPR039458">
    <property type="entry name" value="FimA-like"/>
</dbReference>
<dbReference type="InterPro" id="IPR050263">
    <property type="entry name" value="Bact_Fimbrial_Adh_Pro"/>
</dbReference>
<evidence type="ECO:0000313" key="7">
    <source>
        <dbReference type="Proteomes" id="UP000566813"/>
    </source>
</evidence>
<evidence type="ECO:0000256" key="4">
    <source>
        <dbReference type="ARBA" id="ARBA00023263"/>
    </source>
</evidence>
<dbReference type="AlphaFoldDB" id="A0A7X1FUT9"/>
<dbReference type="PANTHER" id="PTHR33420">
    <property type="entry name" value="FIMBRIAL SUBUNIT ELFA-RELATED"/>
    <property type="match status" value="1"/>
</dbReference>
<protein>
    <submittedName>
        <fullName evidence="6">Type 1 fimbrial protein</fullName>
    </submittedName>
</protein>
<evidence type="ECO:0000256" key="3">
    <source>
        <dbReference type="ARBA" id="ARBA00022729"/>
    </source>
</evidence>
<keyword evidence="7" id="KW-1185">Reference proteome</keyword>
<accession>A0A7X1FUT9</accession>
<sequence length="177" mass="17487">MKASSPYKFAAALLVFAYAPAAYASDGTITFSGAVTASTCTVKLNGGSASGTVTLPTVSTSALPSTGSTAGSTPFTLDISGCTFTGATAVTAYFEAGANVNGTTGRLTNTGGASNVELQLYLGSNYASKVAAGQSNQNAATPLTGNGQLRYGVEYYATGAATAGSVASTVTYSLIYS</sequence>
<dbReference type="PANTHER" id="PTHR33420:SF3">
    <property type="entry name" value="FIMBRIAL SUBUNIT ELFA"/>
    <property type="match status" value="1"/>
</dbReference>
<feature type="chain" id="PRO_5031452143" evidence="5">
    <location>
        <begin position="25"/>
        <end position="177"/>
    </location>
</feature>
<dbReference type="EMBL" id="JACLAW010000012">
    <property type="protein sequence ID" value="MBC2666812.1"/>
    <property type="molecule type" value="Genomic_DNA"/>
</dbReference>
<dbReference type="GO" id="GO:0009289">
    <property type="term" value="C:pilus"/>
    <property type="evidence" value="ECO:0007669"/>
    <property type="project" value="UniProtKB-SubCell"/>
</dbReference>
<comment type="caution">
    <text evidence="6">The sequence shown here is derived from an EMBL/GenBank/DDBJ whole genome shotgun (WGS) entry which is preliminary data.</text>
</comment>
<reference evidence="6 7" key="1">
    <citation type="submission" date="2020-08" db="EMBL/GenBank/DDBJ databases">
        <title>The genome sequence of type strain Novosphingobium flavum NBRC 111647.</title>
        <authorList>
            <person name="Liu Y."/>
        </authorList>
    </citation>
    <scope>NUCLEOTIDE SEQUENCE [LARGE SCALE GENOMIC DNA]</scope>
    <source>
        <strain evidence="6 7">NBRC 111647</strain>
    </source>
</reference>
<evidence type="ECO:0000313" key="6">
    <source>
        <dbReference type="EMBL" id="MBC2666812.1"/>
    </source>
</evidence>
<dbReference type="Gene3D" id="2.60.40.1090">
    <property type="entry name" value="Fimbrial-type adhesion domain"/>
    <property type="match status" value="1"/>
</dbReference>
<gene>
    <name evidence="6" type="ORF">H7F51_14935</name>
</gene>